<reference evidence="2 3" key="1">
    <citation type="journal article" date="2016" name="Proc. Natl. Acad. Sci. U.S.A.">
        <title>Comparative genomics of biotechnologically important yeasts.</title>
        <authorList>
            <person name="Riley R."/>
            <person name="Haridas S."/>
            <person name="Wolfe K.H."/>
            <person name="Lopes M.R."/>
            <person name="Hittinger C.T."/>
            <person name="Goeker M."/>
            <person name="Salamov A.A."/>
            <person name="Wisecaver J.H."/>
            <person name="Long T.M."/>
            <person name="Calvey C.H."/>
            <person name="Aerts A.L."/>
            <person name="Barry K.W."/>
            <person name="Choi C."/>
            <person name="Clum A."/>
            <person name="Coughlan A.Y."/>
            <person name="Deshpande S."/>
            <person name="Douglass A.P."/>
            <person name="Hanson S.J."/>
            <person name="Klenk H.-P."/>
            <person name="LaButti K.M."/>
            <person name="Lapidus A."/>
            <person name="Lindquist E.A."/>
            <person name="Lipzen A.M."/>
            <person name="Meier-Kolthoff J.P."/>
            <person name="Ohm R.A."/>
            <person name="Otillar R.P."/>
            <person name="Pangilinan J.L."/>
            <person name="Peng Y."/>
            <person name="Rokas A."/>
            <person name="Rosa C.A."/>
            <person name="Scheuner C."/>
            <person name="Sibirny A.A."/>
            <person name="Slot J.C."/>
            <person name="Stielow J.B."/>
            <person name="Sun H."/>
            <person name="Kurtzman C.P."/>
            <person name="Blackwell M."/>
            <person name="Grigoriev I.V."/>
            <person name="Jeffries T.W."/>
        </authorList>
    </citation>
    <scope>NUCLEOTIDE SEQUENCE [LARGE SCALE GENOMIC DNA]</scope>
    <source>
        <strain evidence="2 3">NRRL Y-11557</strain>
    </source>
</reference>
<evidence type="ECO:0000256" key="1">
    <source>
        <dbReference type="SAM" id="MobiDB-lite"/>
    </source>
</evidence>
<proteinExistence type="predicted"/>
<name>A0A1E3PZV2_LIPST</name>
<organism evidence="2 3">
    <name type="scientific">Lipomyces starkeyi NRRL Y-11557</name>
    <dbReference type="NCBI Taxonomy" id="675824"/>
    <lineage>
        <taxon>Eukaryota</taxon>
        <taxon>Fungi</taxon>
        <taxon>Dikarya</taxon>
        <taxon>Ascomycota</taxon>
        <taxon>Saccharomycotina</taxon>
        <taxon>Lipomycetes</taxon>
        <taxon>Lipomycetales</taxon>
        <taxon>Lipomycetaceae</taxon>
        <taxon>Lipomyces</taxon>
    </lineage>
</organism>
<sequence length="182" mass="21044">MAGKDNSGKSTQPRRRQQLQHQQQRKIDPTTTNSSPTKQDDDQETARLVLMTIADSQLDNNSKMKAIAWWKKITSLTERQAHESITSQFTVMKLGNWSPTTYTSGDNKFMPDYRGTRQSGGSYYAQPNENPFSEQFESLQYQRHSYETYVNNRDGQTGYLTGGYYSQRSLSYRAHLRYQNSV</sequence>
<feature type="region of interest" description="Disordered" evidence="1">
    <location>
        <begin position="1"/>
        <end position="42"/>
    </location>
</feature>
<gene>
    <name evidence="2" type="ORF">LIPSTDRAFT_5593</name>
</gene>
<evidence type="ECO:0000313" key="3">
    <source>
        <dbReference type="Proteomes" id="UP000094385"/>
    </source>
</evidence>
<dbReference type="Proteomes" id="UP000094385">
    <property type="component" value="Unassembled WGS sequence"/>
</dbReference>
<dbReference type="EMBL" id="KV454299">
    <property type="protein sequence ID" value="ODQ70838.1"/>
    <property type="molecule type" value="Genomic_DNA"/>
</dbReference>
<dbReference type="AlphaFoldDB" id="A0A1E3PZV2"/>
<accession>A0A1E3PZV2</accession>
<evidence type="ECO:0000313" key="2">
    <source>
        <dbReference type="EMBL" id="ODQ70838.1"/>
    </source>
</evidence>
<keyword evidence="3" id="KW-1185">Reference proteome</keyword>
<protein>
    <submittedName>
        <fullName evidence="2">Uncharacterized protein</fullName>
    </submittedName>
</protein>